<evidence type="ECO:0000313" key="9">
    <source>
        <dbReference type="Proteomes" id="UP000566819"/>
    </source>
</evidence>
<evidence type="ECO:0000313" key="8">
    <source>
        <dbReference type="EMBL" id="KAF4634617.1"/>
    </source>
</evidence>
<dbReference type="Proteomes" id="UP000566819">
    <property type="component" value="Unassembled WGS sequence"/>
</dbReference>
<feature type="transmembrane region" description="Helical" evidence="7">
    <location>
        <begin position="34"/>
        <end position="56"/>
    </location>
</feature>
<dbReference type="GO" id="GO:0016020">
    <property type="term" value="C:membrane"/>
    <property type="evidence" value="ECO:0007669"/>
    <property type="project" value="UniProtKB-SubCell"/>
</dbReference>
<comment type="subcellular location">
    <subcellularLocation>
        <location evidence="1">Membrane</location>
        <topology evidence="1">Multi-pass membrane protein</topology>
    </subcellularLocation>
</comment>
<feature type="region of interest" description="Disordered" evidence="6">
    <location>
        <begin position="1"/>
        <end position="25"/>
    </location>
</feature>
<dbReference type="Pfam" id="PF07690">
    <property type="entry name" value="MFS_1"/>
    <property type="match status" value="1"/>
</dbReference>
<evidence type="ECO:0000256" key="2">
    <source>
        <dbReference type="ARBA" id="ARBA00022448"/>
    </source>
</evidence>
<evidence type="ECO:0000256" key="6">
    <source>
        <dbReference type="SAM" id="MobiDB-lite"/>
    </source>
</evidence>
<dbReference type="InterPro" id="IPR036259">
    <property type="entry name" value="MFS_trans_sf"/>
</dbReference>
<dbReference type="InterPro" id="IPR011701">
    <property type="entry name" value="MFS"/>
</dbReference>
<feature type="transmembrane region" description="Helical" evidence="7">
    <location>
        <begin position="104"/>
        <end position="129"/>
    </location>
</feature>
<accession>A0A8H4W5J5</accession>
<keyword evidence="3 7" id="KW-0812">Transmembrane</keyword>
<name>A0A8H4W5J5_9HELO</name>
<feature type="transmembrane region" description="Helical" evidence="7">
    <location>
        <begin position="311"/>
        <end position="333"/>
    </location>
</feature>
<organism evidence="8 9">
    <name type="scientific">Cudoniella acicularis</name>
    <dbReference type="NCBI Taxonomy" id="354080"/>
    <lineage>
        <taxon>Eukaryota</taxon>
        <taxon>Fungi</taxon>
        <taxon>Dikarya</taxon>
        <taxon>Ascomycota</taxon>
        <taxon>Pezizomycotina</taxon>
        <taxon>Leotiomycetes</taxon>
        <taxon>Helotiales</taxon>
        <taxon>Tricladiaceae</taxon>
        <taxon>Cudoniella</taxon>
    </lineage>
</organism>
<dbReference type="SUPFAM" id="SSF103473">
    <property type="entry name" value="MFS general substrate transporter"/>
    <property type="match status" value="1"/>
</dbReference>
<evidence type="ECO:0000256" key="5">
    <source>
        <dbReference type="ARBA" id="ARBA00023136"/>
    </source>
</evidence>
<dbReference type="OrthoDB" id="10262656at2759"/>
<dbReference type="PANTHER" id="PTHR23504">
    <property type="entry name" value="MAJOR FACILITATOR SUPERFAMILY DOMAIN-CONTAINING PROTEIN 10"/>
    <property type="match status" value="1"/>
</dbReference>
<dbReference type="AlphaFoldDB" id="A0A8H4W5J5"/>
<evidence type="ECO:0000256" key="1">
    <source>
        <dbReference type="ARBA" id="ARBA00004141"/>
    </source>
</evidence>
<sequence length="385" mass="41635">MDSQQVQDAESEGNERSNASEVSEADARFPTEQLFFLALCRIAEPVALTSVFPYAYDMMKWFGGDVGENAGFYSGVLMAAFSLAETLTSFMWGALSDRIGRKPVLILGCAGTMLSMLVIGFSPNIYLAILGRAIGGGLNGNIGVVQTMVGELITNPKHEPPLLDGTVEETSYGTDSTAIGPATKNPDLKLSEKLTFKIWNPIIAVCILTSHTLNYIQLLPIFLQTPRDTTVPKYYLGGIGGLGYPLYKTGQVMGIGGIISLGVQSLLFPPCTEYFGVIPTFAVVTVLHPLAYFAVSYLAFIPEGIWRTIALYSWITIRTIFSVFPYPLLLIFVKRATPTDSMLGTVNGIVASSGALFRTFSPPAAGYLQTLGERAISHHEFSPVP</sequence>
<dbReference type="Gene3D" id="1.20.1250.20">
    <property type="entry name" value="MFS general substrate transporter like domains"/>
    <property type="match status" value="2"/>
</dbReference>
<evidence type="ECO:0000256" key="7">
    <source>
        <dbReference type="SAM" id="Phobius"/>
    </source>
</evidence>
<dbReference type="GO" id="GO:0022857">
    <property type="term" value="F:transmembrane transporter activity"/>
    <property type="evidence" value="ECO:0007669"/>
    <property type="project" value="InterPro"/>
</dbReference>
<evidence type="ECO:0000256" key="3">
    <source>
        <dbReference type="ARBA" id="ARBA00022692"/>
    </source>
</evidence>
<keyword evidence="2" id="KW-0813">Transport</keyword>
<proteinExistence type="predicted"/>
<protein>
    <recommendedName>
        <fullName evidence="10">Major facilitator superfamily (MFS) profile domain-containing protein</fullName>
    </recommendedName>
</protein>
<keyword evidence="4 7" id="KW-1133">Transmembrane helix</keyword>
<reference evidence="8 9" key="1">
    <citation type="submission" date="2020-03" db="EMBL/GenBank/DDBJ databases">
        <title>Draft Genome Sequence of Cudoniella acicularis.</title>
        <authorList>
            <person name="Buettner E."/>
            <person name="Kellner H."/>
        </authorList>
    </citation>
    <scope>NUCLEOTIDE SEQUENCE [LARGE SCALE GENOMIC DNA]</scope>
    <source>
        <strain evidence="8 9">DSM 108380</strain>
    </source>
</reference>
<evidence type="ECO:0000256" key="4">
    <source>
        <dbReference type="ARBA" id="ARBA00022989"/>
    </source>
</evidence>
<feature type="transmembrane region" description="Helical" evidence="7">
    <location>
        <begin position="198"/>
        <end position="223"/>
    </location>
</feature>
<feature type="transmembrane region" description="Helical" evidence="7">
    <location>
        <begin position="71"/>
        <end position="92"/>
    </location>
</feature>
<gene>
    <name evidence="8" type="ORF">G7Y89_g3478</name>
</gene>
<comment type="caution">
    <text evidence="8">The sequence shown here is derived from an EMBL/GenBank/DDBJ whole genome shotgun (WGS) entry which is preliminary data.</text>
</comment>
<evidence type="ECO:0008006" key="10">
    <source>
        <dbReference type="Google" id="ProtNLM"/>
    </source>
</evidence>
<feature type="transmembrane region" description="Helical" evidence="7">
    <location>
        <begin position="274"/>
        <end position="299"/>
    </location>
</feature>
<dbReference type="PANTHER" id="PTHR23504:SF2">
    <property type="entry name" value="TRANSPORTER, PUTATIVE (AFU_ORTHOLOGUE AFUA_8G04150)-RELATED"/>
    <property type="match status" value="1"/>
</dbReference>
<keyword evidence="5 7" id="KW-0472">Membrane</keyword>
<dbReference type="EMBL" id="JAAMPI010000171">
    <property type="protein sequence ID" value="KAF4634617.1"/>
    <property type="molecule type" value="Genomic_DNA"/>
</dbReference>
<keyword evidence="9" id="KW-1185">Reference proteome</keyword>